<gene>
    <name evidence="2" type="ORF">CVT25_015208</name>
</gene>
<accession>A0A409WRQ7</accession>
<protein>
    <submittedName>
        <fullName evidence="2">Uncharacterized protein</fullName>
    </submittedName>
</protein>
<dbReference type="EMBL" id="NHYD01003274">
    <property type="protein sequence ID" value="PPQ81194.1"/>
    <property type="molecule type" value="Genomic_DNA"/>
</dbReference>
<feature type="region of interest" description="Disordered" evidence="1">
    <location>
        <begin position="60"/>
        <end position="89"/>
    </location>
</feature>
<evidence type="ECO:0000313" key="3">
    <source>
        <dbReference type="Proteomes" id="UP000283269"/>
    </source>
</evidence>
<evidence type="ECO:0000313" key="2">
    <source>
        <dbReference type="EMBL" id="PPQ81194.1"/>
    </source>
</evidence>
<reference evidence="2 3" key="1">
    <citation type="journal article" date="2018" name="Evol. Lett.">
        <title>Horizontal gene cluster transfer increased hallucinogenic mushroom diversity.</title>
        <authorList>
            <person name="Reynolds H.T."/>
            <person name="Vijayakumar V."/>
            <person name="Gluck-Thaler E."/>
            <person name="Korotkin H.B."/>
            <person name="Matheny P.B."/>
            <person name="Slot J.C."/>
        </authorList>
    </citation>
    <scope>NUCLEOTIDE SEQUENCE [LARGE SCALE GENOMIC DNA]</scope>
    <source>
        <strain evidence="2 3">2631</strain>
    </source>
</reference>
<dbReference type="Proteomes" id="UP000283269">
    <property type="component" value="Unassembled WGS sequence"/>
</dbReference>
<keyword evidence="3" id="KW-1185">Reference proteome</keyword>
<name>A0A409WRQ7_PSICY</name>
<comment type="caution">
    <text evidence="2">The sequence shown here is derived from an EMBL/GenBank/DDBJ whole genome shotgun (WGS) entry which is preliminary data.</text>
</comment>
<evidence type="ECO:0000256" key="1">
    <source>
        <dbReference type="SAM" id="MobiDB-lite"/>
    </source>
</evidence>
<dbReference type="InParanoid" id="A0A409WRQ7"/>
<proteinExistence type="predicted"/>
<dbReference type="AlphaFoldDB" id="A0A409WRQ7"/>
<sequence length="122" mass="13488">MAEQTQCWLNALTRYHTPLYDAPAPNSSGMPIAALQKMKMHGYRWVSGESCRQLGVEARRPETSLNGTGETGKENDVLPSINSGRHPTLSFGAGKTDMMSWRSLWMGRCITKSRARRGASDS</sequence>
<organism evidence="2 3">
    <name type="scientific">Psilocybe cyanescens</name>
    <dbReference type="NCBI Taxonomy" id="93625"/>
    <lineage>
        <taxon>Eukaryota</taxon>
        <taxon>Fungi</taxon>
        <taxon>Dikarya</taxon>
        <taxon>Basidiomycota</taxon>
        <taxon>Agaricomycotina</taxon>
        <taxon>Agaricomycetes</taxon>
        <taxon>Agaricomycetidae</taxon>
        <taxon>Agaricales</taxon>
        <taxon>Agaricineae</taxon>
        <taxon>Strophariaceae</taxon>
        <taxon>Psilocybe</taxon>
    </lineage>
</organism>